<reference evidence="3" key="1">
    <citation type="submission" date="2017-09" db="EMBL/GenBank/DDBJ databases">
        <title>Depth-based differentiation of microbial function through sediment-hosted aquifers and enrichment of novel symbionts in the deep terrestrial subsurface.</title>
        <authorList>
            <person name="Probst A.J."/>
            <person name="Ladd B."/>
            <person name="Jarett J.K."/>
            <person name="Geller-Mcgrath D.E."/>
            <person name="Sieber C.M.K."/>
            <person name="Emerson J.B."/>
            <person name="Anantharaman K."/>
            <person name="Thomas B.C."/>
            <person name="Malmstrom R."/>
            <person name="Stieglmeier M."/>
            <person name="Klingl A."/>
            <person name="Woyke T."/>
            <person name="Ryan C.M."/>
            <person name="Banfield J.F."/>
        </authorList>
    </citation>
    <scope>NUCLEOTIDE SEQUENCE [LARGE SCALE GENOMIC DNA]</scope>
</reference>
<gene>
    <name evidence="2" type="ORF">COS78_03000</name>
</gene>
<comment type="caution">
    <text evidence="2">The sequence shown here is derived from an EMBL/GenBank/DDBJ whole genome shotgun (WGS) entry which is preliminary data.</text>
</comment>
<evidence type="ECO:0000313" key="2">
    <source>
        <dbReference type="EMBL" id="PIU73299.1"/>
    </source>
</evidence>
<keyword evidence="1" id="KW-0472">Membrane</keyword>
<feature type="transmembrane region" description="Helical" evidence="1">
    <location>
        <begin position="21"/>
        <end position="44"/>
    </location>
</feature>
<protein>
    <recommendedName>
        <fullName evidence="4">Bacterial Ig domain-containing protein</fullName>
    </recommendedName>
</protein>
<proteinExistence type="predicted"/>
<evidence type="ECO:0000313" key="3">
    <source>
        <dbReference type="Proteomes" id="UP000231407"/>
    </source>
</evidence>
<organism evidence="2 3">
    <name type="scientific">Candidatus Shapirobacteria bacterium CG06_land_8_20_14_3_00_40_12</name>
    <dbReference type="NCBI Taxonomy" id="1974881"/>
    <lineage>
        <taxon>Bacteria</taxon>
        <taxon>Candidatus Shapironibacteriota</taxon>
    </lineage>
</organism>
<keyword evidence="1" id="KW-1133">Transmembrane helix</keyword>
<evidence type="ECO:0008006" key="4">
    <source>
        <dbReference type="Google" id="ProtNLM"/>
    </source>
</evidence>
<dbReference type="Proteomes" id="UP000231407">
    <property type="component" value="Unassembled WGS sequence"/>
</dbReference>
<dbReference type="Gene3D" id="2.60.40.10">
    <property type="entry name" value="Immunoglobulins"/>
    <property type="match status" value="1"/>
</dbReference>
<sequence>MAEFYKSRRDRKNDEEITKKTVFLGLITVSAFLLVLTFGLPLLVRFSVFLGEVKNREIKDQVEKVLPPLPPRLIIPFEATNSGVIKVGGVAEPKTIVELLKNDVSIGKTEVNDKGEFDFVGVILESGENIFAAQVTKEGKGSSELSRMVNVVYDSIAPELVMTNPTEENLKVDMAEYEVGGKSEKGVSVTVNNRLAMVDDEGSFNIRIQLNAGKNDIEIIVSDLAGNETRKKIIITYDF</sequence>
<dbReference type="EMBL" id="PEWA01000041">
    <property type="protein sequence ID" value="PIU73299.1"/>
    <property type="molecule type" value="Genomic_DNA"/>
</dbReference>
<dbReference type="AlphaFoldDB" id="A0A2M7ARP3"/>
<keyword evidence="1" id="KW-0812">Transmembrane</keyword>
<evidence type="ECO:0000256" key="1">
    <source>
        <dbReference type="SAM" id="Phobius"/>
    </source>
</evidence>
<name>A0A2M7ARP3_9BACT</name>
<accession>A0A2M7ARP3</accession>
<dbReference type="InterPro" id="IPR013783">
    <property type="entry name" value="Ig-like_fold"/>
</dbReference>
<dbReference type="Pfam" id="PF09136">
    <property type="entry name" value="Glucodextran_B"/>
    <property type="match status" value="1"/>
</dbReference>